<evidence type="ECO:0000313" key="5">
    <source>
        <dbReference type="Proteomes" id="UP000254186"/>
    </source>
</evidence>
<feature type="region of interest" description="Disordered" evidence="1">
    <location>
        <begin position="74"/>
        <end position="96"/>
    </location>
</feature>
<evidence type="ECO:0000313" key="4">
    <source>
        <dbReference type="EMBL" id="STP02705.1"/>
    </source>
</evidence>
<dbReference type="EMBL" id="UGHY01000002">
    <property type="protein sequence ID" value="STP02705.1"/>
    <property type="molecule type" value="Genomic_DNA"/>
</dbReference>
<accession>A0A377JGM0</accession>
<dbReference type="Pfam" id="PF08496">
    <property type="entry name" value="Peptidase_S49_N"/>
    <property type="match status" value="1"/>
</dbReference>
<feature type="domain" description="Peptidase S49 N-terminal proteobacteria" evidence="3">
    <location>
        <begin position="4"/>
        <end position="156"/>
    </location>
</feature>
<dbReference type="AlphaFoldDB" id="A0A377JGM0"/>
<reference evidence="4 5" key="1">
    <citation type="submission" date="2018-06" db="EMBL/GenBank/DDBJ databases">
        <authorList>
            <consortium name="Pathogen Informatics"/>
            <person name="Doyle S."/>
        </authorList>
    </citation>
    <scope>NUCLEOTIDE SEQUENCE [LARGE SCALE GENOMIC DNA]</scope>
    <source>
        <strain evidence="4 5">NCTC10672</strain>
    </source>
</reference>
<dbReference type="Proteomes" id="UP000254186">
    <property type="component" value="Unassembled WGS sequence"/>
</dbReference>
<name>A0A377JGM0_HAEPA</name>
<keyword evidence="2" id="KW-1133">Transmembrane helix</keyword>
<dbReference type="InterPro" id="IPR013703">
    <property type="entry name" value="Peptidase_S49_N_proteobac"/>
</dbReference>
<keyword evidence="2" id="KW-0812">Transmembrane</keyword>
<dbReference type="GO" id="GO:0004252">
    <property type="term" value="F:serine-type endopeptidase activity"/>
    <property type="evidence" value="ECO:0007669"/>
    <property type="project" value="InterPro"/>
</dbReference>
<organism evidence="4 5">
    <name type="scientific">Haemophilus parainfluenzae</name>
    <dbReference type="NCBI Taxonomy" id="729"/>
    <lineage>
        <taxon>Bacteria</taxon>
        <taxon>Pseudomonadati</taxon>
        <taxon>Pseudomonadota</taxon>
        <taxon>Gammaproteobacteria</taxon>
        <taxon>Pasteurellales</taxon>
        <taxon>Pasteurellaceae</taxon>
        <taxon>Haemophilus</taxon>
    </lineage>
</organism>
<proteinExistence type="predicted"/>
<feature type="transmembrane region" description="Helical" evidence="2">
    <location>
        <begin position="6"/>
        <end position="31"/>
    </location>
</feature>
<gene>
    <name evidence="4" type="primary">sohB_2</name>
    <name evidence="4" type="ORF">NCTC10672_00100</name>
</gene>
<evidence type="ECO:0000256" key="1">
    <source>
        <dbReference type="SAM" id="MobiDB-lite"/>
    </source>
</evidence>
<keyword evidence="4" id="KW-0378">Hydrolase</keyword>
<feature type="compositionally biased region" description="Basic and acidic residues" evidence="1">
    <location>
        <begin position="74"/>
        <end position="83"/>
    </location>
</feature>
<dbReference type="PANTHER" id="PTHR42987">
    <property type="entry name" value="PEPTIDASE S49"/>
    <property type="match status" value="1"/>
</dbReference>
<keyword evidence="2" id="KW-0472">Membrane</keyword>
<dbReference type="EC" id="3.4.21.-" evidence="4"/>
<dbReference type="GO" id="GO:0005886">
    <property type="term" value="C:plasma membrane"/>
    <property type="evidence" value="ECO:0007669"/>
    <property type="project" value="InterPro"/>
</dbReference>
<evidence type="ECO:0000256" key="2">
    <source>
        <dbReference type="SAM" id="Phobius"/>
    </source>
</evidence>
<protein>
    <submittedName>
        <fullName evidence="4">Inner membrane peptidase</fullName>
        <ecNumber evidence="4">3.4.21.-</ecNumber>
    </submittedName>
</protein>
<dbReference type="PANTHER" id="PTHR42987:SF4">
    <property type="entry name" value="PROTEASE SOHB-RELATED"/>
    <property type="match status" value="1"/>
</dbReference>
<evidence type="ECO:0000259" key="3">
    <source>
        <dbReference type="Pfam" id="PF08496"/>
    </source>
</evidence>
<sequence>MWSDILTGYGIFILEILTILLVIVAIVAMIISAKQRNATYHGELVVTDLSKEFKDTVKHLRDFPLSKEELKQAEKAEKKAEKQKAKKRKEKLKKGETLGDEKKSCVYVLDFHGDISASETTALREEISAILNVATPEDEVLLRLESPGVLFMIMGLQPLSCLV</sequence>